<accession>A0A674G7E3</accession>
<dbReference type="Gene3D" id="1.20.1070.10">
    <property type="entry name" value="Rhodopsin 7-helix transmembrane proteins"/>
    <property type="match status" value="1"/>
</dbReference>
<evidence type="ECO:0000256" key="8">
    <source>
        <dbReference type="SAM" id="MobiDB-lite"/>
    </source>
</evidence>
<feature type="transmembrane region" description="Helical" evidence="9">
    <location>
        <begin position="102"/>
        <end position="132"/>
    </location>
</feature>
<evidence type="ECO:0000256" key="1">
    <source>
        <dbReference type="ARBA" id="ARBA00004141"/>
    </source>
</evidence>
<dbReference type="InParanoid" id="A0A674G7E3"/>
<evidence type="ECO:0000256" key="2">
    <source>
        <dbReference type="ARBA" id="ARBA00022692"/>
    </source>
</evidence>
<dbReference type="Proteomes" id="UP000007754">
    <property type="component" value="Chromosome 5"/>
</dbReference>
<feature type="transmembrane region" description="Helical" evidence="9">
    <location>
        <begin position="175"/>
        <end position="197"/>
    </location>
</feature>
<dbReference type="AlphaFoldDB" id="A0A674G7E3"/>
<reference evidence="10 11" key="1">
    <citation type="journal article" date="2010" name="Nature">
        <title>The genome of a songbird.</title>
        <authorList>
            <person name="Warren W.C."/>
            <person name="Clayton D.F."/>
            <person name="Ellegren H."/>
            <person name="Arnold A.P."/>
            <person name="Hillier L.W."/>
            <person name="Kunstner A."/>
            <person name="Searle S."/>
            <person name="White S."/>
            <person name="Vilella A.J."/>
            <person name="Fairley S."/>
            <person name="Heger A."/>
            <person name="Kong L."/>
            <person name="Ponting C.P."/>
            <person name="Jarvis E.D."/>
            <person name="Mello C.V."/>
            <person name="Minx P."/>
            <person name="Lovell P."/>
            <person name="Velho T.A."/>
            <person name="Ferris M."/>
            <person name="Balakrishnan C.N."/>
            <person name="Sinha S."/>
            <person name="Blatti C."/>
            <person name="London S.E."/>
            <person name="Li Y."/>
            <person name="Lin Y.C."/>
            <person name="George J."/>
            <person name="Sweedler J."/>
            <person name="Southey B."/>
            <person name="Gunaratne P."/>
            <person name="Watson M."/>
            <person name="Nam K."/>
            <person name="Backstrom N."/>
            <person name="Smeds L."/>
            <person name="Nabholz B."/>
            <person name="Itoh Y."/>
            <person name="Whitney O."/>
            <person name="Pfenning A.R."/>
            <person name="Howard J."/>
            <person name="Volker M."/>
            <person name="Skinner B.M."/>
            <person name="Griffin D.K."/>
            <person name="Ye L."/>
            <person name="McLaren W.M."/>
            <person name="Flicek P."/>
            <person name="Quesada V."/>
            <person name="Velasco G."/>
            <person name="Lopez-Otin C."/>
            <person name="Puente X.S."/>
            <person name="Olender T."/>
            <person name="Lancet D."/>
            <person name="Smit A.F."/>
            <person name="Hubley R."/>
            <person name="Konkel M.K."/>
            <person name="Walker J.A."/>
            <person name="Batzer M.A."/>
            <person name="Gu W."/>
            <person name="Pollock D.D."/>
            <person name="Chen L."/>
            <person name="Cheng Z."/>
            <person name="Eichler E.E."/>
            <person name="Stapley J."/>
            <person name="Slate J."/>
            <person name="Ekblom R."/>
            <person name="Birkhead T."/>
            <person name="Burke T."/>
            <person name="Burt D."/>
            <person name="Scharff C."/>
            <person name="Adam I."/>
            <person name="Richard H."/>
            <person name="Sultan M."/>
            <person name="Soldatov A."/>
            <person name="Lehrach H."/>
            <person name="Edwards S.V."/>
            <person name="Yang S.P."/>
            <person name="Li X."/>
            <person name="Graves T."/>
            <person name="Fulton L."/>
            <person name="Nelson J."/>
            <person name="Chinwalla A."/>
            <person name="Hou S."/>
            <person name="Mardis E.R."/>
            <person name="Wilson R.K."/>
        </authorList>
    </citation>
    <scope>NUCLEOTIDE SEQUENCE [LARGE SCALE GENOMIC DNA]</scope>
</reference>
<dbReference type="GO" id="GO:0005886">
    <property type="term" value="C:plasma membrane"/>
    <property type="evidence" value="ECO:0007669"/>
    <property type="project" value="TreeGrafter"/>
</dbReference>
<evidence type="ECO:0000256" key="4">
    <source>
        <dbReference type="ARBA" id="ARBA00023040"/>
    </source>
</evidence>
<keyword evidence="2 9" id="KW-0812">Transmembrane</keyword>
<sequence>MSLISLRFPLSLGGGGKGKRQLLGARSFTMEENSTTNLTLNNTLYGSMDWEEYITSQCLSIPYTLIAFAGVCLGISLCGLAGNGVVMWFLGFHTKQSPFTVYILNLAVADFSLLAMAGFIFLLSITITLGLFSVPESFCHQLGLWRVTAGLKVTVPLAFTATVSSLTAPSAVTALFRFPVLLCALLWLLSFLLTVSLNFCPLALMALVLSCLSSVLTLTCSALALLARLLCCSWKQPPGKLWALLLLPVVSFPFSTADFGYWLLPRVFDFSVVALSTSVLCAKEFSPSVSVAFQRAFVVVSEPGNRDNTVEPSETHQSHHEIEL</sequence>
<keyword evidence="4" id="KW-0297">G-protein coupled receptor</keyword>
<evidence type="ECO:0008006" key="12">
    <source>
        <dbReference type="Google" id="ProtNLM"/>
    </source>
</evidence>
<reference evidence="10" key="2">
    <citation type="submission" date="2025-08" db="UniProtKB">
        <authorList>
            <consortium name="Ensembl"/>
        </authorList>
    </citation>
    <scope>IDENTIFICATION</scope>
</reference>
<keyword evidence="11" id="KW-1185">Reference proteome</keyword>
<evidence type="ECO:0000313" key="10">
    <source>
        <dbReference type="Ensembl" id="ENSTGUP00000018590.1"/>
    </source>
</evidence>
<dbReference type="PANTHER" id="PTHR11334">
    <property type="entry name" value="MAS-RELATED G-PROTEIN COUPLED RECEPTOR"/>
    <property type="match status" value="1"/>
</dbReference>
<evidence type="ECO:0000256" key="3">
    <source>
        <dbReference type="ARBA" id="ARBA00022989"/>
    </source>
</evidence>
<feature type="transmembrane region" description="Helical" evidence="9">
    <location>
        <begin position="144"/>
        <end position="163"/>
    </location>
</feature>
<evidence type="ECO:0000256" key="7">
    <source>
        <dbReference type="ARBA" id="ARBA00023224"/>
    </source>
</evidence>
<evidence type="ECO:0000256" key="9">
    <source>
        <dbReference type="SAM" id="Phobius"/>
    </source>
</evidence>
<keyword evidence="7" id="KW-0807">Transducer</keyword>
<dbReference type="GeneTree" id="ENSGT01030000234639"/>
<feature type="transmembrane region" description="Helical" evidence="9">
    <location>
        <begin position="65"/>
        <end position="90"/>
    </location>
</feature>
<dbReference type="Ensembl" id="ENSTGUT00000045585.1">
    <property type="protein sequence ID" value="ENSTGUP00000018590.1"/>
    <property type="gene ID" value="ENSTGUG00000023798.1"/>
</dbReference>
<dbReference type="GO" id="GO:0004930">
    <property type="term" value="F:G protein-coupled receptor activity"/>
    <property type="evidence" value="ECO:0007669"/>
    <property type="project" value="UniProtKB-KW"/>
</dbReference>
<dbReference type="InterPro" id="IPR026234">
    <property type="entry name" value="MRGPCRFAMILY"/>
</dbReference>
<feature type="transmembrane region" description="Helical" evidence="9">
    <location>
        <begin position="241"/>
        <end position="264"/>
    </location>
</feature>
<comment type="subcellular location">
    <subcellularLocation>
        <location evidence="1">Membrane</location>
        <topology evidence="1">Multi-pass membrane protein</topology>
    </subcellularLocation>
</comment>
<feature type="region of interest" description="Disordered" evidence="8">
    <location>
        <begin position="304"/>
        <end position="324"/>
    </location>
</feature>
<keyword evidence="3 9" id="KW-1133">Transmembrane helix</keyword>
<evidence type="ECO:0000313" key="11">
    <source>
        <dbReference type="Proteomes" id="UP000007754"/>
    </source>
</evidence>
<dbReference type="PANTHER" id="PTHR11334:SF68">
    <property type="entry name" value="G-PROTEIN COUPLED RECEPTORS FAMILY 1 PROFILE DOMAIN-CONTAINING PROTEIN-RELATED"/>
    <property type="match status" value="1"/>
</dbReference>
<protein>
    <recommendedName>
        <fullName evidence="12">G-protein coupled receptors family 1 profile domain-containing protein</fullName>
    </recommendedName>
</protein>
<evidence type="ECO:0000256" key="5">
    <source>
        <dbReference type="ARBA" id="ARBA00023136"/>
    </source>
</evidence>
<reference evidence="10" key="3">
    <citation type="submission" date="2025-09" db="UniProtKB">
        <authorList>
            <consortium name="Ensembl"/>
        </authorList>
    </citation>
    <scope>IDENTIFICATION</scope>
</reference>
<organism evidence="10 11">
    <name type="scientific">Taeniopygia guttata</name>
    <name type="common">Zebra finch</name>
    <name type="synonym">Poephila guttata</name>
    <dbReference type="NCBI Taxonomy" id="59729"/>
    <lineage>
        <taxon>Eukaryota</taxon>
        <taxon>Metazoa</taxon>
        <taxon>Chordata</taxon>
        <taxon>Craniata</taxon>
        <taxon>Vertebrata</taxon>
        <taxon>Euteleostomi</taxon>
        <taxon>Archelosauria</taxon>
        <taxon>Archosauria</taxon>
        <taxon>Dinosauria</taxon>
        <taxon>Saurischia</taxon>
        <taxon>Theropoda</taxon>
        <taxon>Coelurosauria</taxon>
        <taxon>Aves</taxon>
        <taxon>Neognathae</taxon>
        <taxon>Neoaves</taxon>
        <taxon>Telluraves</taxon>
        <taxon>Australaves</taxon>
        <taxon>Passeriformes</taxon>
        <taxon>Passeroidea</taxon>
        <taxon>Estrildidae</taxon>
        <taxon>Estrildinae</taxon>
        <taxon>Taeniopygia</taxon>
    </lineage>
</organism>
<proteinExistence type="predicted"/>
<evidence type="ECO:0000256" key="6">
    <source>
        <dbReference type="ARBA" id="ARBA00023170"/>
    </source>
</evidence>
<keyword evidence="5 9" id="KW-0472">Membrane</keyword>
<feature type="transmembrane region" description="Helical" evidence="9">
    <location>
        <begin position="203"/>
        <end position="229"/>
    </location>
</feature>
<keyword evidence="6" id="KW-0675">Receptor</keyword>
<name>A0A674G7E3_TAEGU</name>